<accession>A0ABW2UYB4</accession>
<dbReference type="EMBL" id="JBHTGR010000045">
    <property type="protein sequence ID" value="MFC7747576.1"/>
    <property type="molecule type" value="Genomic_DNA"/>
</dbReference>
<name>A0ABW2UYB4_9BACI</name>
<evidence type="ECO:0000313" key="1">
    <source>
        <dbReference type="EMBL" id="MFC7747576.1"/>
    </source>
</evidence>
<organism evidence="1 2">
    <name type="scientific">Lentibacillus kimchii</name>
    <dbReference type="NCBI Taxonomy" id="1542911"/>
    <lineage>
        <taxon>Bacteria</taxon>
        <taxon>Bacillati</taxon>
        <taxon>Bacillota</taxon>
        <taxon>Bacilli</taxon>
        <taxon>Bacillales</taxon>
        <taxon>Bacillaceae</taxon>
        <taxon>Lentibacillus</taxon>
    </lineage>
</organism>
<protein>
    <submittedName>
        <fullName evidence="1">Uncharacterized protein</fullName>
    </submittedName>
</protein>
<dbReference type="RefSeq" id="WP_382359482.1">
    <property type="nucleotide sequence ID" value="NZ_JBHTGR010000045.1"/>
</dbReference>
<evidence type="ECO:0000313" key="2">
    <source>
        <dbReference type="Proteomes" id="UP001596620"/>
    </source>
</evidence>
<keyword evidence="2" id="KW-1185">Reference proteome</keyword>
<proteinExistence type="predicted"/>
<reference evidence="2" key="1">
    <citation type="journal article" date="2019" name="Int. J. Syst. Evol. Microbiol.">
        <title>The Global Catalogue of Microorganisms (GCM) 10K type strain sequencing project: providing services to taxonomists for standard genome sequencing and annotation.</title>
        <authorList>
            <consortium name="The Broad Institute Genomics Platform"/>
            <consortium name="The Broad Institute Genome Sequencing Center for Infectious Disease"/>
            <person name="Wu L."/>
            <person name="Ma J."/>
        </authorList>
    </citation>
    <scope>NUCLEOTIDE SEQUENCE [LARGE SCALE GENOMIC DNA]</scope>
    <source>
        <strain evidence="2">JCM 30234</strain>
    </source>
</reference>
<gene>
    <name evidence="1" type="ORF">ACFQU8_10100</name>
</gene>
<comment type="caution">
    <text evidence="1">The sequence shown here is derived from an EMBL/GenBank/DDBJ whole genome shotgun (WGS) entry which is preliminary data.</text>
</comment>
<sequence length="46" mass="5184">MGTVTIGSAVKAGTFFDPDWIAEAYWNLFTKHDQTEMVYQPNDAES</sequence>
<dbReference type="Proteomes" id="UP001596620">
    <property type="component" value="Unassembled WGS sequence"/>
</dbReference>